<sequence length="303" mass="35105">MVSDDSEAEERDMASQALQFCLTISVQPNHIFEDDFTFIRSKRGNLNISIAGCAFSRHRKIGFKTRWQCSTHTNFTFMISKRGNLNIRMAGFAFSRHRTLGSAKTRWQCSTHTMPVFIRSQRGHPVISYCGYKYYRHRKCGPKVHWQCGNYAVGCRAFLHTATIYTYETGYRSPYSFWNQIPTAQEDGTKNTACSWLYTSGHAHALNRAIHVRQAEDMWAEDPMAMHATHKPRLRCEFTMTTSVRGRPIILMTGYRFSKHQVRGAKTHWKCSTHARRGCRAVLHTLEDMTMIFHLRQHNEAVP</sequence>
<evidence type="ECO:0000313" key="5">
    <source>
        <dbReference type="EMBL" id="KOB70195.1"/>
    </source>
</evidence>
<dbReference type="AlphaFoldDB" id="A0A0L7L467"/>
<evidence type="ECO:0000256" key="1">
    <source>
        <dbReference type="ARBA" id="ARBA00022723"/>
    </source>
</evidence>
<dbReference type="STRING" id="104452.A0A0L7L467"/>
<keyword evidence="1" id="KW-0479">Metal-binding</keyword>
<keyword evidence="2" id="KW-0863">Zinc-finger</keyword>
<evidence type="ECO:0000256" key="3">
    <source>
        <dbReference type="ARBA" id="ARBA00022833"/>
    </source>
</evidence>
<feature type="domain" description="FLYWCH-type" evidence="4">
    <location>
        <begin position="241"/>
        <end position="299"/>
    </location>
</feature>
<name>A0A0L7L467_OPEBR</name>
<dbReference type="Gene3D" id="2.20.25.240">
    <property type="match status" value="3"/>
</dbReference>
<gene>
    <name evidence="5" type="ORF">OBRU01_15714</name>
</gene>
<dbReference type="InterPro" id="IPR007588">
    <property type="entry name" value="Znf_FLYWCH"/>
</dbReference>
<dbReference type="EMBL" id="JTDY01003076">
    <property type="protein sequence ID" value="KOB70195.1"/>
    <property type="molecule type" value="Genomic_DNA"/>
</dbReference>
<evidence type="ECO:0000313" key="6">
    <source>
        <dbReference type="Proteomes" id="UP000037510"/>
    </source>
</evidence>
<organism evidence="5 6">
    <name type="scientific">Operophtera brumata</name>
    <name type="common">Winter moth</name>
    <name type="synonym">Phalaena brumata</name>
    <dbReference type="NCBI Taxonomy" id="104452"/>
    <lineage>
        <taxon>Eukaryota</taxon>
        <taxon>Metazoa</taxon>
        <taxon>Ecdysozoa</taxon>
        <taxon>Arthropoda</taxon>
        <taxon>Hexapoda</taxon>
        <taxon>Insecta</taxon>
        <taxon>Pterygota</taxon>
        <taxon>Neoptera</taxon>
        <taxon>Endopterygota</taxon>
        <taxon>Lepidoptera</taxon>
        <taxon>Glossata</taxon>
        <taxon>Ditrysia</taxon>
        <taxon>Geometroidea</taxon>
        <taxon>Geometridae</taxon>
        <taxon>Larentiinae</taxon>
        <taxon>Operophtera</taxon>
    </lineage>
</organism>
<feature type="domain" description="FLYWCH-type" evidence="4">
    <location>
        <begin position="117"/>
        <end position="162"/>
    </location>
</feature>
<protein>
    <recommendedName>
        <fullName evidence="4">FLYWCH-type domain-containing protein</fullName>
    </recommendedName>
</protein>
<proteinExistence type="predicted"/>
<keyword evidence="3" id="KW-0862">Zinc</keyword>
<dbReference type="GO" id="GO:0008270">
    <property type="term" value="F:zinc ion binding"/>
    <property type="evidence" value="ECO:0007669"/>
    <property type="project" value="UniProtKB-KW"/>
</dbReference>
<keyword evidence="6" id="KW-1185">Reference proteome</keyword>
<accession>A0A0L7L467</accession>
<evidence type="ECO:0000256" key="2">
    <source>
        <dbReference type="ARBA" id="ARBA00022771"/>
    </source>
</evidence>
<reference evidence="5 6" key="1">
    <citation type="journal article" date="2015" name="Genome Biol. Evol.">
        <title>The genome of winter moth (Operophtera brumata) provides a genomic perspective on sexual dimorphism and phenology.</title>
        <authorList>
            <person name="Derks M.F."/>
            <person name="Smit S."/>
            <person name="Salis L."/>
            <person name="Schijlen E."/>
            <person name="Bossers A."/>
            <person name="Mateman C."/>
            <person name="Pijl A.S."/>
            <person name="de Ridder D."/>
            <person name="Groenen M.A."/>
            <person name="Visser M.E."/>
            <person name="Megens H.J."/>
        </authorList>
    </citation>
    <scope>NUCLEOTIDE SEQUENCE [LARGE SCALE GENOMIC DNA]</scope>
    <source>
        <strain evidence="5">WM2013NL</strain>
        <tissue evidence="5">Head and thorax</tissue>
    </source>
</reference>
<comment type="caution">
    <text evidence="5">The sequence shown here is derived from an EMBL/GenBank/DDBJ whole genome shotgun (WGS) entry which is preliminary data.</text>
</comment>
<dbReference type="Proteomes" id="UP000037510">
    <property type="component" value="Unassembled WGS sequence"/>
</dbReference>
<dbReference type="Pfam" id="PF04500">
    <property type="entry name" value="FLYWCH"/>
    <property type="match status" value="2"/>
</dbReference>
<evidence type="ECO:0000259" key="4">
    <source>
        <dbReference type="Pfam" id="PF04500"/>
    </source>
</evidence>